<name>A0AAE3MCB6_9BACT</name>
<evidence type="ECO:0000313" key="2">
    <source>
        <dbReference type="EMBL" id="MCW3805131.1"/>
    </source>
</evidence>
<gene>
    <name evidence="2" type="ORF">OM074_05805</name>
</gene>
<sequence>MNQQNLKQRAFFKASLLLIVFLTNPIQTIAQPGFQSSPSILGQGDTGSTTSGISSILSNPAGIHTIKSTSVSANYYAPYMISELSTQSLSVAAPLSFGTTYGSIKRFGFDKYNETTFAVGLTRQIAPTLSMNFQLNLQHNQIVESGNSTQVFSSFGVQFAPHQQVIAAFHITNPEKATIKTREETETIPSIYTLGIRWQSNPRFSVAYEIIKQTNYKTTNCFGCEYHTNNFLIARIGAFGKPMNYTLGVGFILNNITIDACAVNHQTLGISSGLGLTYNFNQKQ</sequence>
<feature type="chain" id="PRO_5042189915" evidence="1">
    <location>
        <begin position="31"/>
        <end position="284"/>
    </location>
</feature>
<accession>A0AAE3MCB6</accession>
<keyword evidence="1" id="KW-0732">Signal</keyword>
<feature type="signal peptide" evidence="1">
    <location>
        <begin position="1"/>
        <end position="30"/>
    </location>
</feature>
<keyword evidence="3" id="KW-1185">Reference proteome</keyword>
<dbReference type="Gene3D" id="2.40.160.60">
    <property type="entry name" value="Outer membrane protein transport protein (OMPP1/FadL/TodX)"/>
    <property type="match status" value="1"/>
</dbReference>
<dbReference type="AlphaFoldDB" id="A0AAE3MCB6"/>
<reference evidence="2" key="1">
    <citation type="submission" date="2022-10" db="EMBL/GenBank/DDBJ databases">
        <authorList>
            <person name="Yu W.X."/>
        </authorList>
    </citation>
    <scope>NUCLEOTIDE SEQUENCE</scope>
    <source>
        <strain evidence="2">D04</strain>
    </source>
</reference>
<evidence type="ECO:0000313" key="3">
    <source>
        <dbReference type="Proteomes" id="UP001207408"/>
    </source>
</evidence>
<protein>
    <submittedName>
        <fullName evidence="2">Uncharacterized protein</fullName>
    </submittedName>
</protein>
<dbReference type="SUPFAM" id="SSF56935">
    <property type="entry name" value="Porins"/>
    <property type="match status" value="1"/>
</dbReference>
<evidence type="ECO:0000256" key="1">
    <source>
        <dbReference type="SAM" id="SignalP"/>
    </source>
</evidence>
<dbReference type="Proteomes" id="UP001207408">
    <property type="component" value="Unassembled WGS sequence"/>
</dbReference>
<proteinExistence type="predicted"/>
<dbReference type="EMBL" id="JAPDPI010000008">
    <property type="protein sequence ID" value="MCW3805131.1"/>
    <property type="molecule type" value="Genomic_DNA"/>
</dbReference>
<dbReference type="RefSeq" id="WP_301198383.1">
    <property type="nucleotide sequence ID" value="NZ_JAPDPI010000008.1"/>
</dbReference>
<comment type="caution">
    <text evidence="2">The sequence shown here is derived from an EMBL/GenBank/DDBJ whole genome shotgun (WGS) entry which is preliminary data.</text>
</comment>
<organism evidence="2 3">
    <name type="scientific">Plebeiibacterium marinum</name>
    <dbReference type="NCBI Taxonomy" id="2992111"/>
    <lineage>
        <taxon>Bacteria</taxon>
        <taxon>Pseudomonadati</taxon>
        <taxon>Bacteroidota</taxon>
        <taxon>Bacteroidia</taxon>
        <taxon>Marinilabiliales</taxon>
        <taxon>Marinilabiliaceae</taxon>
        <taxon>Plebeiibacterium</taxon>
    </lineage>
</organism>